<evidence type="ECO:0000256" key="1">
    <source>
        <dbReference type="SAM" id="MobiDB-lite"/>
    </source>
</evidence>
<reference evidence="2" key="1">
    <citation type="journal article" date="2020" name="BMC Genomics">
        <title>Correction to: Identification and distribution of gene clusters required for synthesis of sphingolipid metabolism inhibitors in diverse species of the filamentous fungus Fusarium.</title>
        <authorList>
            <person name="Kim H.S."/>
            <person name="Lohmar J.M."/>
            <person name="Busman M."/>
            <person name="Brown D.W."/>
            <person name="Naumann T.A."/>
            <person name="Divon H.H."/>
            <person name="Lysoe E."/>
            <person name="Uhlig S."/>
            <person name="Proctor R.H."/>
        </authorList>
    </citation>
    <scope>NUCLEOTIDE SEQUENCE</scope>
    <source>
        <strain evidence="2">NRRL 20472</strain>
    </source>
</reference>
<feature type="region of interest" description="Disordered" evidence="1">
    <location>
        <begin position="1"/>
        <end position="25"/>
    </location>
</feature>
<protein>
    <submittedName>
        <fullName evidence="2">Uncharacterized protein</fullName>
    </submittedName>
</protein>
<evidence type="ECO:0000313" key="2">
    <source>
        <dbReference type="EMBL" id="KAF4966108.1"/>
    </source>
</evidence>
<dbReference type="Proteomes" id="UP000622797">
    <property type="component" value="Unassembled WGS sequence"/>
</dbReference>
<dbReference type="EMBL" id="JABEXW010000304">
    <property type="protein sequence ID" value="KAF4966108.1"/>
    <property type="molecule type" value="Genomic_DNA"/>
</dbReference>
<sequence>MSDRNDKTKYSVESGEDIKRGSRPSVKTYVEKPLFQVGDSVYLLTPDGNREGPYLVATAPTAGHRKCALSYSDGTPFRDNAGINVDDLEGTQ</sequence>
<name>A0A8H4X8R0_9HYPO</name>
<accession>A0A8H4X8R0</accession>
<reference evidence="2" key="2">
    <citation type="submission" date="2020-05" db="EMBL/GenBank/DDBJ databases">
        <authorList>
            <person name="Kim H.-S."/>
            <person name="Proctor R.H."/>
            <person name="Brown D.W."/>
        </authorList>
    </citation>
    <scope>NUCLEOTIDE SEQUENCE</scope>
    <source>
        <strain evidence="2">NRRL 20472</strain>
    </source>
</reference>
<comment type="caution">
    <text evidence="2">The sequence shown here is derived from an EMBL/GenBank/DDBJ whole genome shotgun (WGS) entry which is preliminary data.</text>
</comment>
<keyword evidence="3" id="KW-1185">Reference proteome</keyword>
<proteinExistence type="predicted"/>
<evidence type="ECO:0000313" key="3">
    <source>
        <dbReference type="Proteomes" id="UP000622797"/>
    </source>
</evidence>
<dbReference type="OrthoDB" id="4725400at2759"/>
<organism evidence="2 3">
    <name type="scientific">Fusarium sarcochroum</name>
    <dbReference type="NCBI Taxonomy" id="1208366"/>
    <lineage>
        <taxon>Eukaryota</taxon>
        <taxon>Fungi</taxon>
        <taxon>Dikarya</taxon>
        <taxon>Ascomycota</taxon>
        <taxon>Pezizomycotina</taxon>
        <taxon>Sordariomycetes</taxon>
        <taxon>Hypocreomycetidae</taxon>
        <taxon>Hypocreales</taxon>
        <taxon>Nectriaceae</taxon>
        <taxon>Fusarium</taxon>
        <taxon>Fusarium lateritium species complex</taxon>
    </lineage>
</organism>
<feature type="compositionally biased region" description="Basic and acidic residues" evidence="1">
    <location>
        <begin position="1"/>
        <end position="20"/>
    </location>
</feature>
<gene>
    <name evidence="2" type="ORF">FSARC_6159</name>
</gene>
<dbReference type="AlphaFoldDB" id="A0A8H4X8R0"/>